<gene>
    <name evidence="1" type="ORF">ABA31_03880</name>
</gene>
<keyword evidence="2" id="KW-1185">Reference proteome</keyword>
<dbReference type="CDD" id="cd02230">
    <property type="entry name" value="cupin_HP0902-like"/>
    <property type="match status" value="1"/>
</dbReference>
<dbReference type="Proteomes" id="UP000321749">
    <property type="component" value="Unassembled WGS sequence"/>
</dbReference>
<dbReference type="EMBL" id="BJUU01000002">
    <property type="protein sequence ID" value="GEK79037.1"/>
    <property type="molecule type" value="Genomic_DNA"/>
</dbReference>
<dbReference type="SUPFAM" id="SSF51182">
    <property type="entry name" value="RmlC-like cupins"/>
    <property type="match status" value="1"/>
</dbReference>
<dbReference type="InterPro" id="IPR011051">
    <property type="entry name" value="RmlC_Cupin_sf"/>
</dbReference>
<accession>A0AA87UW15</accession>
<dbReference type="AlphaFoldDB" id="A0AA87UW15"/>
<sequence>MRAQLGRVGHDPREPACRIRRHIRQARAMELDHLPALADQLLAAAREAASGRAAQSIRSGRDVQLRQTVMALTRGHGLDDHVAPGEATLQVLVGRVALRWSREEQAIELAAGDWIDLPDARHALDAETDAVVLLTVSVRQR</sequence>
<evidence type="ECO:0000313" key="2">
    <source>
        <dbReference type="Proteomes" id="UP000321749"/>
    </source>
</evidence>
<comment type="caution">
    <text evidence="1">The sequence shown here is derived from an EMBL/GenBank/DDBJ whole genome shotgun (WGS) entry which is preliminary data.</text>
</comment>
<reference evidence="1 2" key="1">
    <citation type="submission" date="2019-07" db="EMBL/GenBank/DDBJ databases">
        <title>Whole genome shotgun sequence of Agrococcus baldri NBRC 103055.</title>
        <authorList>
            <person name="Hosoyama A."/>
            <person name="Uohara A."/>
            <person name="Ohji S."/>
            <person name="Ichikawa N."/>
        </authorList>
    </citation>
    <scope>NUCLEOTIDE SEQUENCE [LARGE SCALE GENOMIC DNA]</scope>
    <source>
        <strain evidence="1 2">NBRC 103055</strain>
    </source>
</reference>
<evidence type="ECO:0000313" key="1">
    <source>
        <dbReference type="EMBL" id="GEK79037.1"/>
    </source>
</evidence>
<dbReference type="Gene3D" id="2.60.120.10">
    <property type="entry name" value="Jelly Rolls"/>
    <property type="match status" value="1"/>
</dbReference>
<dbReference type="InterPro" id="IPR014710">
    <property type="entry name" value="RmlC-like_jellyroll"/>
</dbReference>
<name>A0AA87UW15_9MICO</name>
<proteinExistence type="predicted"/>
<evidence type="ECO:0008006" key="3">
    <source>
        <dbReference type="Google" id="ProtNLM"/>
    </source>
</evidence>
<organism evidence="1 2">
    <name type="scientific">Agrococcus baldri</name>
    <dbReference type="NCBI Taxonomy" id="153730"/>
    <lineage>
        <taxon>Bacteria</taxon>
        <taxon>Bacillati</taxon>
        <taxon>Actinomycetota</taxon>
        <taxon>Actinomycetes</taxon>
        <taxon>Micrococcales</taxon>
        <taxon>Microbacteriaceae</taxon>
        <taxon>Agrococcus</taxon>
    </lineage>
</organism>
<protein>
    <recommendedName>
        <fullName evidence="3">LuxR family transcriptional regulator</fullName>
    </recommendedName>
</protein>